<keyword evidence="2 7" id="KW-0813">Transport</keyword>
<proteinExistence type="inferred from homology"/>
<name>A0A6N2Z0A2_9BACT</name>
<evidence type="ECO:0000256" key="5">
    <source>
        <dbReference type="ARBA" id="ARBA00023136"/>
    </source>
</evidence>
<dbReference type="InterPro" id="IPR036942">
    <property type="entry name" value="Beta-barrel_TonB_sf"/>
</dbReference>
<dbReference type="InterPro" id="IPR018247">
    <property type="entry name" value="EF_Hand_1_Ca_BS"/>
</dbReference>
<dbReference type="PROSITE" id="PS52016">
    <property type="entry name" value="TONB_DEPENDENT_REC_3"/>
    <property type="match status" value="1"/>
</dbReference>
<evidence type="ECO:0000256" key="7">
    <source>
        <dbReference type="PROSITE-ProRule" id="PRU01360"/>
    </source>
</evidence>
<comment type="similarity">
    <text evidence="7">Belongs to the TonB-dependent receptor family.</text>
</comment>
<dbReference type="NCBIfam" id="TIGR04056">
    <property type="entry name" value="OMP_RagA_SusC"/>
    <property type="match status" value="1"/>
</dbReference>
<dbReference type="GO" id="GO:0009279">
    <property type="term" value="C:cell outer membrane"/>
    <property type="evidence" value="ECO:0007669"/>
    <property type="project" value="UniProtKB-SubCell"/>
</dbReference>
<keyword evidence="6 7" id="KW-0998">Cell outer membrane</keyword>
<dbReference type="EMBL" id="CACRUV010000006">
    <property type="protein sequence ID" value="VYT71526.1"/>
    <property type="molecule type" value="Genomic_DNA"/>
</dbReference>
<accession>A0A6N2Z0A2</accession>
<dbReference type="InterPro" id="IPR023996">
    <property type="entry name" value="TonB-dep_OMP_SusC/RagA"/>
</dbReference>
<dbReference type="InterPro" id="IPR012910">
    <property type="entry name" value="Plug_dom"/>
</dbReference>
<dbReference type="SUPFAM" id="SSF49464">
    <property type="entry name" value="Carboxypeptidase regulatory domain-like"/>
    <property type="match status" value="1"/>
</dbReference>
<dbReference type="FunFam" id="2.60.40.1120:FF:000003">
    <property type="entry name" value="Outer membrane protein Omp121"/>
    <property type="match status" value="1"/>
</dbReference>
<dbReference type="Pfam" id="PF13715">
    <property type="entry name" value="CarbopepD_reg_2"/>
    <property type="match status" value="1"/>
</dbReference>
<dbReference type="InterPro" id="IPR008969">
    <property type="entry name" value="CarboxyPept-like_regulatory"/>
</dbReference>
<feature type="domain" description="TonB-dependent receptor plug" evidence="8">
    <location>
        <begin position="223"/>
        <end position="355"/>
    </location>
</feature>
<reference evidence="9" key="1">
    <citation type="submission" date="2019-11" db="EMBL/GenBank/DDBJ databases">
        <authorList>
            <person name="Feng L."/>
        </authorList>
    </citation>
    <scope>NUCLEOTIDE SEQUENCE</scope>
    <source>
        <strain evidence="9">PmerdaeLFYP103</strain>
    </source>
</reference>
<evidence type="ECO:0000259" key="8">
    <source>
        <dbReference type="Pfam" id="PF07715"/>
    </source>
</evidence>
<dbReference type="Gene3D" id="2.170.130.10">
    <property type="entry name" value="TonB-dependent receptor, plug domain"/>
    <property type="match status" value="1"/>
</dbReference>
<evidence type="ECO:0000256" key="3">
    <source>
        <dbReference type="ARBA" id="ARBA00022452"/>
    </source>
</evidence>
<dbReference type="InterPro" id="IPR039426">
    <property type="entry name" value="TonB-dep_rcpt-like"/>
</dbReference>
<dbReference type="AlphaFoldDB" id="A0A6N2Z0A2"/>
<evidence type="ECO:0000256" key="6">
    <source>
        <dbReference type="ARBA" id="ARBA00023237"/>
    </source>
</evidence>
<dbReference type="PROSITE" id="PS00018">
    <property type="entry name" value="EF_HAND_1"/>
    <property type="match status" value="1"/>
</dbReference>
<dbReference type="Gene3D" id="2.40.170.20">
    <property type="entry name" value="TonB-dependent receptor, beta-barrel domain"/>
    <property type="match status" value="1"/>
</dbReference>
<keyword evidence="3 7" id="KW-1134">Transmembrane beta strand</keyword>
<dbReference type="SUPFAM" id="SSF56935">
    <property type="entry name" value="Porins"/>
    <property type="match status" value="1"/>
</dbReference>
<evidence type="ECO:0000256" key="1">
    <source>
        <dbReference type="ARBA" id="ARBA00004571"/>
    </source>
</evidence>
<evidence type="ECO:0000256" key="2">
    <source>
        <dbReference type="ARBA" id="ARBA00022448"/>
    </source>
</evidence>
<keyword evidence="5 7" id="KW-0472">Membrane</keyword>
<organism evidence="9">
    <name type="scientific">Parabacteroides merdae</name>
    <dbReference type="NCBI Taxonomy" id="46503"/>
    <lineage>
        <taxon>Bacteria</taxon>
        <taxon>Pseudomonadati</taxon>
        <taxon>Bacteroidota</taxon>
        <taxon>Bacteroidia</taxon>
        <taxon>Bacteroidales</taxon>
        <taxon>Tannerellaceae</taxon>
        <taxon>Parabacteroides</taxon>
    </lineage>
</organism>
<dbReference type="Pfam" id="PF07715">
    <property type="entry name" value="Plug"/>
    <property type="match status" value="1"/>
</dbReference>
<dbReference type="InterPro" id="IPR023997">
    <property type="entry name" value="TonB-dep_OMP_SusC/RagA_CS"/>
</dbReference>
<keyword evidence="9" id="KW-0675">Receptor</keyword>
<gene>
    <name evidence="9" type="ORF">PMLFYP103_00388</name>
</gene>
<dbReference type="Gene3D" id="2.60.40.1120">
    <property type="entry name" value="Carboxypeptidase-like, regulatory domain"/>
    <property type="match status" value="1"/>
</dbReference>
<comment type="subcellular location">
    <subcellularLocation>
        <location evidence="1 7">Cell outer membrane</location>
        <topology evidence="1 7">Multi-pass membrane protein</topology>
    </subcellularLocation>
</comment>
<evidence type="ECO:0000256" key="4">
    <source>
        <dbReference type="ARBA" id="ARBA00022692"/>
    </source>
</evidence>
<sequence length="1151" mass="128440">MELNPLLTHKLCPKLLKKAFKIMKITFLCMFVFVSQLFALNGEAQNKIVKLQFENLSIEDLFKEIEKQTDYLIVYSTSEIKSNFDVSLNKKQAQVFELLDEALKGRNMKYEFSGNYIILSPLAKNDEEQQTDHTVSGIVKDQKGEPIVGANVMEKGTTNGIITDADGRFMLKVSSDAVLSISFIGYRSVEIKVGKRQSVSVVLDEDMEILDEVVVVGYGSLLKKTVTGAISSVKAKDLEAPNAVSADNLLQGKVAGLSISQNSAQPGSGMSVNIRGALSPNGSNSPLYVIDGVIISSESNKAAKVGPSGLLGTSLRDGSDRSPLATLNPNDIASIDVLKDASATAIYGSSAANGVILITTKKGQSGRPKVSYSGSFSVQGVNKYFDMLNAQDFMNVANLGMKEQWLYINRYYPYGPTPAPSSGWAVLYDENQLKQTESYDHFDDISRTGLIHNHNVSFNAGSERFKVYASFNYYDHKSIMKTNDLERFSGRINMEADFSKYLKLNVASMYSLLSANNPSSGHWRANANEANQTNAALFFSPRLPLEDENGNLTLPENAMTANPLAWSYMKDKTTTKRIMFAPNLEIRILPELKANVQLSIDKTDENRDVFSPTKSILPQQTQRNFGGYSNAYNNNYGIEEYLSYDKQFGKDHRLNVVLGTGYYVTSGNNYSVTVFNFPSDALENNYLELSSDVDETTYSSGRWERNKLSYFGRFNYTFKDRYTIGGTLRNDGSSVFAANHKWGWFPGVSAAWTVSEENFMKRQKVLNFLKVRAGVGTSGNESILTGGNYSLTTYGMATGAFYYYNGLLHKGIVQKQKGNKNLKWETDVTVNAGLDFGLFNDRLSGSFDYYVRTAKDLLDFTSLPVTDMVATLAKNIGSTRSTGFEIGLKGVIMEKKDFDWTAYLNMSHNHSYWVERNPEVDIAPWIKEKDDLSPIYGWKTNGIFQSPEEVQQYTSNGKVLQPDSYAGNKKFVDINGDGVLNDDDIVKLGSNEPKMHFGLGTSFRIKNVMVDLDTYGVLGRKTYDQWWMHRGLCDSKTNTSYRYKDVWTSFNTSGWWPGIAPNAAANSNKSGVDDFSLQNTHYWRFKNIKVTYLLPKDWLKESKIASNASVYLDLQNTLLLTNYEGLDPEMEQNASPLPIPFTVVVGVDITF</sequence>
<keyword evidence="4 7" id="KW-0812">Transmembrane</keyword>
<dbReference type="NCBIfam" id="TIGR04057">
    <property type="entry name" value="SusC_RagA_signa"/>
    <property type="match status" value="1"/>
</dbReference>
<protein>
    <submittedName>
        <fullName evidence="9">TonB-dependent Receptor Plug Domain protein</fullName>
    </submittedName>
</protein>
<dbReference type="InterPro" id="IPR037066">
    <property type="entry name" value="Plug_dom_sf"/>
</dbReference>
<evidence type="ECO:0000313" key="9">
    <source>
        <dbReference type="EMBL" id="VYT71526.1"/>
    </source>
</evidence>